<keyword evidence="2" id="KW-0238">DNA-binding</keyword>
<dbReference type="PANTHER" id="PTHR43537:SF49">
    <property type="entry name" value="TRANSCRIPTIONAL REGULATORY PROTEIN"/>
    <property type="match status" value="1"/>
</dbReference>
<dbReference type="SUPFAM" id="SSF48008">
    <property type="entry name" value="GntR ligand-binding domain-like"/>
    <property type="match status" value="1"/>
</dbReference>
<dbReference type="InterPro" id="IPR036390">
    <property type="entry name" value="WH_DNA-bd_sf"/>
</dbReference>
<dbReference type="PROSITE" id="PS50949">
    <property type="entry name" value="HTH_GNTR"/>
    <property type="match status" value="1"/>
</dbReference>
<dbReference type="RefSeq" id="WP_107664027.1">
    <property type="nucleotide sequence ID" value="NZ_PZKG01000044.1"/>
</dbReference>
<keyword evidence="3" id="KW-0804">Transcription</keyword>
<dbReference type="EMBL" id="PZKG01000044">
    <property type="protein sequence ID" value="PTE21613.1"/>
    <property type="molecule type" value="Genomic_DNA"/>
</dbReference>
<evidence type="ECO:0000256" key="1">
    <source>
        <dbReference type="ARBA" id="ARBA00023015"/>
    </source>
</evidence>
<evidence type="ECO:0000256" key="2">
    <source>
        <dbReference type="ARBA" id="ARBA00023125"/>
    </source>
</evidence>
<dbReference type="InterPro" id="IPR036388">
    <property type="entry name" value="WH-like_DNA-bd_sf"/>
</dbReference>
<dbReference type="Gene3D" id="1.10.10.10">
    <property type="entry name" value="Winged helix-like DNA-binding domain superfamily/Winged helix DNA-binding domain"/>
    <property type="match status" value="1"/>
</dbReference>
<feature type="domain" description="HTH gntR-type" evidence="4">
    <location>
        <begin position="3"/>
        <end position="70"/>
    </location>
</feature>
<dbReference type="Pfam" id="PF07729">
    <property type="entry name" value="FCD"/>
    <property type="match status" value="1"/>
</dbReference>
<dbReference type="InterPro" id="IPR008920">
    <property type="entry name" value="TF_FadR/GntR_C"/>
</dbReference>
<evidence type="ECO:0000313" key="6">
    <source>
        <dbReference type="Proteomes" id="UP000241010"/>
    </source>
</evidence>
<dbReference type="SMART" id="SM00345">
    <property type="entry name" value="HTH_GNTR"/>
    <property type="match status" value="1"/>
</dbReference>
<dbReference type="SMART" id="SM00895">
    <property type="entry name" value="FCD"/>
    <property type="match status" value="1"/>
</dbReference>
<sequence>MLKRTADQIYETLLKRIVDGNLRPGDSLGEQATAEEFGLSRTPIREALQRLSNAGLAERGSRRAFVVRRMDQSELQDLFEALGELEALVARLAALRMTEIERHALRDVVAEGEAPGVDYEAVNARFHEILRRGARNAMLSSLLDDLHRRTMPWRGAQFRARADRVTSSQAEHRALLEAVLAKDGDLAHLRMREHMAASMRVVSELIGI</sequence>
<dbReference type="Pfam" id="PF00392">
    <property type="entry name" value="GntR"/>
    <property type="match status" value="1"/>
</dbReference>
<dbReference type="CDD" id="cd07377">
    <property type="entry name" value="WHTH_GntR"/>
    <property type="match status" value="1"/>
</dbReference>
<keyword evidence="6" id="KW-1185">Reference proteome</keyword>
<evidence type="ECO:0000313" key="5">
    <source>
        <dbReference type="EMBL" id="PTE21613.1"/>
    </source>
</evidence>
<name>A0A2T4JV19_9RHOB</name>
<dbReference type="SUPFAM" id="SSF46785">
    <property type="entry name" value="Winged helix' DNA-binding domain"/>
    <property type="match status" value="1"/>
</dbReference>
<gene>
    <name evidence="5" type="ORF">C5F48_11335</name>
</gene>
<dbReference type="Gene3D" id="1.20.120.530">
    <property type="entry name" value="GntR ligand-binding domain-like"/>
    <property type="match status" value="1"/>
</dbReference>
<dbReference type="Proteomes" id="UP000241010">
    <property type="component" value="Unassembled WGS sequence"/>
</dbReference>
<dbReference type="GO" id="GO:0003677">
    <property type="term" value="F:DNA binding"/>
    <property type="evidence" value="ECO:0007669"/>
    <property type="project" value="UniProtKB-KW"/>
</dbReference>
<dbReference type="AlphaFoldDB" id="A0A2T4JV19"/>
<dbReference type="OrthoDB" id="7620579at2"/>
<evidence type="ECO:0000256" key="3">
    <source>
        <dbReference type="ARBA" id="ARBA00023163"/>
    </source>
</evidence>
<dbReference type="PANTHER" id="PTHR43537">
    <property type="entry name" value="TRANSCRIPTIONAL REGULATOR, GNTR FAMILY"/>
    <property type="match status" value="1"/>
</dbReference>
<protein>
    <submittedName>
        <fullName evidence="5">GntR family transcriptional regulator</fullName>
    </submittedName>
</protein>
<accession>A0A2T4JV19</accession>
<dbReference type="GO" id="GO:0003700">
    <property type="term" value="F:DNA-binding transcription factor activity"/>
    <property type="evidence" value="ECO:0007669"/>
    <property type="project" value="InterPro"/>
</dbReference>
<reference evidence="5 6" key="1">
    <citation type="submission" date="2018-03" db="EMBL/GenBank/DDBJ databases">
        <title>Cereibacter changlensis.</title>
        <authorList>
            <person name="Meyer T.E."/>
            <person name="Miller S."/>
            <person name="Lodha T."/>
            <person name="Gandham S."/>
            <person name="Chintalapati S."/>
            <person name="Chintalapati V.R."/>
        </authorList>
    </citation>
    <scope>NUCLEOTIDE SEQUENCE [LARGE SCALE GENOMIC DNA]</scope>
    <source>
        <strain evidence="5 6">JA139</strain>
    </source>
</reference>
<dbReference type="InterPro" id="IPR000524">
    <property type="entry name" value="Tscrpt_reg_HTH_GntR"/>
</dbReference>
<dbReference type="InterPro" id="IPR011711">
    <property type="entry name" value="GntR_C"/>
</dbReference>
<proteinExistence type="predicted"/>
<organism evidence="5 6">
    <name type="scientific">Cereibacter changlensis JA139</name>
    <dbReference type="NCBI Taxonomy" id="1188249"/>
    <lineage>
        <taxon>Bacteria</taxon>
        <taxon>Pseudomonadati</taxon>
        <taxon>Pseudomonadota</taxon>
        <taxon>Alphaproteobacteria</taxon>
        <taxon>Rhodobacterales</taxon>
        <taxon>Paracoccaceae</taxon>
        <taxon>Cereibacter</taxon>
    </lineage>
</organism>
<comment type="caution">
    <text evidence="5">The sequence shown here is derived from an EMBL/GenBank/DDBJ whole genome shotgun (WGS) entry which is preliminary data.</text>
</comment>
<keyword evidence="1" id="KW-0805">Transcription regulation</keyword>
<evidence type="ECO:0000259" key="4">
    <source>
        <dbReference type="PROSITE" id="PS50949"/>
    </source>
</evidence>